<dbReference type="EC" id="2.1.1.-" evidence="3"/>
<accession>A0A365PMB3</accession>
<protein>
    <recommendedName>
        <fullName evidence="3">Methyltransferase</fullName>
        <ecNumber evidence="3">2.1.1.-</ecNumber>
    </recommendedName>
</protein>
<sequence length="248" mass="28236">MLGDCLERMKEIESGTVDMILCDLPYGTTCCSWDAVIPFEPLWEQYERVIKENGAIVLFAAQPFTAVLATSNLKLFRYEWIWEKPAATGFFNAHFQPLRAHENILVFYKAKPTFNPIKTFGHERKTAKRKDIGSEHYGKQVNIKSYDSTERYPRSVQLFSSDKQKSNFHPTQKPVALCEYLIRTYTNEGETVLDNTMGSGTTGVACVNTGRSFIGIEQEKKYFDIAQERIAQAGTEKDMQPDLFGEAV</sequence>
<dbReference type="AlphaFoldDB" id="A0A365PMB3"/>
<comment type="caution">
    <text evidence="5">The sequence shown here is derived from an EMBL/GenBank/DDBJ whole genome shotgun (WGS) entry which is preliminary data.</text>
</comment>
<dbReference type="InterPro" id="IPR029063">
    <property type="entry name" value="SAM-dependent_MTases_sf"/>
</dbReference>
<comment type="similarity">
    <text evidence="3">Belongs to the N(4)/N(6)-methyltransferase family.</text>
</comment>
<dbReference type="EMBL" id="QEWH01000009">
    <property type="protein sequence ID" value="RBA49860.1"/>
    <property type="molecule type" value="Genomic_DNA"/>
</dbReference>
<evidence type="ECO:0000313" key="5">
    <source>
        <dbReference type="EMBL" id="RBA49860.1"/>
    </source>
</evidence>
<dbReference type="Proteomes" id="UP000253688">
    <property type="component" value="Unassembled WGS sequence"/>
</dbReference>
<dbReference type="InterPro" id="IPR002941">
    <property type="entry name" value="DNA_methylase_N4/N6"/>
</dbReference>
<evidence type="ECO:0000256" key="3">
    <source>
        <dbReference type="RuleBase" id="RU362026"/>
    </source>
</evidence>
<dbReference type="PRINTS" id="PR00508">
    <property type="entry name" value="S21N4MTFRASE"/>
</dbReference>
<name>A0A365PMB3_ACIJU</name>
<dbReference type="GO" id="GO:0008170">
    <property type="term" value="F:N-methyltransferase activity"/>
    <property type="evidence" value="ECO:0007669"/>
    <property type="project" value="InterPro"/>
</dbReference>
<reference evidence="5 6" key="1">
    <citation type="submission" date="2018-04" db="EMBL/GenBank/DDBJ databases">
        <title>Acinetobacter junii Genome sequencing and assembly.</title>
        <authorList>
            <person name="Su J."/>
            <person name="Rensing C."/>
            <person name="Mazhar H.S."/>
        </authorList>
    </citation>
    <scope>NUCLEOTIDE SEQUENCE [LARGE SCALE GENOMIC DNA]</scope>
    <source>
        <strain evidence="5 6">SC22</strain>
    </source>
</reference>
<proteinExistence type="inferred from homology"/>
<dbReference type="Pfam" id="PF01555">
    <property type="entry name" value="N6_N4_Mtase"/>
    <property type="match status" value="1"/>
</dbReference>
<organism evidence="5 6">
    <name type="scientific">Acinetobacter junii</name>
    <dbReference type="NCBI Taxonomy" id="40215"/>
    <lineage>
        <taxon>Bacteria</taxon>
        <taxon>Pseudomonadati</taxon>
        <taxon>Pseudomonadota</taxon>
        <taxon>Gammaproteobacteria</taxon>
        <taxon>Moraxellales</taxon>
        <taxon>Moraxellaceae</taxon>
        <taxon>Acinetobacter</taxon>
    </lineage>
</organism>
<dbReference type="SUPFAM" id="SSF53335">
    <property type="entry name" value="S-adenosyl-L-methionine-dependent methyltransferases"/>
    <property type="match status" value="1"/>
</dbReference>
<evidence type="ECO:0000256" key="1">
    <source>
        <dbReference type="ARBA" id="ARBA00022603"/>
    </source>
</evidence>
<dbReference type="GO" id="GO:0032259">
    <property type="term" value="P:methylation"/>
    <property type="evidence" value="ECO:0007669"/>
    <property type="project" value="UniProtKB-KW"/>
</dbReference>
<keyword evidence="1 5" id="KW-0489">Methyltransferase</keyword>
<evidence type="ECO:0000256" key="2">
    <source>
        <dbReference type="ARBA" id="ARBA00022679"/>
    </source>
</evidence>
<feature type="domain" description="DNA methylase N-4/N-6" evidence="4">
    <location>
        <begin position="17"/>
        <end position="228"/>
    </location>
</feature>
<dbReference type="InterPro" id="IPR001091">
    <property type="entry name" value="RM_Methyltransferase"/>
</dbReference>
<keyword evidence="2 5" id="KW-0808">Transferase</keyword>
<dbReference type="RefSeq" id="WP_112986301.1">
    <property type="nucleotide sequence ID" value="NZ_CP131470.1"/>
</dbReference>
<evidence type="ECO:0000313" key="6">
    <source>
        <dbReference type="Proteomes" id="UP000253688"/>
    </source>
</evidence>
<dbReference type="Gene3D" id="3.40.50.150">
    <property type="entry name" value="Vaccinia Virus protein VP39"/>
    <property type="match status" value="1"/>
</dbReference>
<evidence type="ECO:0000259" key="4">
    <source>
        <dbReference type="Pfam" id="PF01555"/>
    </source>
</evidence>
<dbReference type="GO" id="GO:0003677">
    <property type="term" value="F:DNA binding"/>
    <property type="evidence" value="ECO:0007669"/>
    <property type="project" value="InterPro"/>
</dbReference>
<gene>
    <name evidence="5" type="ORF">DC346_02000</name>
</gene>